<dbReference type="PANTHER" id="PTHR11365:SF23">
    <property type="entry name" value="HYPOTHETICAL 5-OXOPROLINASE (EUROFUNG)-RELATED"/>
    <property type="match status" value="1"/>
</dbReference>
<dbReference type="InterPro" id="IPR003692">
    <property type="entry name" value="Hydantoinase_B"/>
</dbReference>
<reference evidence="3 4" key="1">
    <citation type="journal article" date="2014" name="Int. J. Syst. Evol. Microbiol.">
        <title>Complete genome sequence of Corynebacterium casei LMG S-19264T (=DSM 44701T), isolated from a smear-ripened cheese.</title>
        <authorList>
            <consortium name="US DOE Joint Genome Institute (JGI-PGF)"/>
            <person name="Walter F."/>
            <person name="Albersmeier A."/>
            <person name="Kalinowski J."/>
            <person name="Ruckert C."/>
        </authorList>
    </citation>
    <scope>NUCLEOTIDE SEQUENCE [LARGE SCALE GENOMIC DNA]</scope>
    <source>
        <strain evidence="3 4">CGMCC 4.7215</strain>
    </source>
</reference>
<dbReference type="InterPro" id="IPR045079">
    <property type="entry name" value="Oxoprolinase-like"/>
</dbReference>
<dbReference type="Proteomes" id="UP001596414">
    <property type="component" value="Unassembled WGS sequence"/>
</dbReference>
<gene>
    <name evidence="3" type="ORF">ACFQJ7_07750</name>
</gene>
<sequence>MTGEDNTADMTVSELDAVELEIVRNQLKNVAEEMGEVLVRGASSPNITERRDCSTALFDAAGRMVAQAEHIPVHLGAMPGAVETVRKQDPQPGETYILNDPFRGGTHLPDITLVSTVAPNDVIVGYVVSRAHHADVGGMAPGSMPAGARDIQQEGLRIPPVRFEAKGTIDDAVESLVLANVRNPTERRADLRAQFGANKRGRQRVAALLTDHGDKLLDAFDAVIDYSRKRLKAELADIPDGTYDASGVMEGDGVTDEDIPISVTVTVDGSAIEVDFTGTAVQVAGNINAPLAVAKSAIYFVVRTVTDPEIPPNHGCYEPVTVRAPTGCLVNPEPPAAVVGGNVETSQRIADVTASALAKAAPERVPAQGQGTMNNLIIGSSTFTYYETIGGGTGANPDSDGLSAVQVGMTNTRNTPIEALEATYPLHVERYAVRRDSGGDGQYEGGDGIVRTVTLQEDATVSLLSERRQHTPNGSLGGTDGKRGTNIIDDETVPSKVTREVTAGTKVTVETPGGGGYGTPDSAETE</sequence>
<comment type="caution">
    <text evidence="3">The sequence shown here is derived from an EMBL/GenBank/DDBJ whole genome shotgun (WGS) entry which is preliminary data.</text>
</comment>
<protein>
    <submittedName>
        <fullName evidence="3">Hydantoinase B/oxoprolinase family protein</fullName>
    </submittedName>
</protein>
<dbReference type="Pfam" id="PF02538">
    <property type="entry name" value="Hydantoinase_B"/>
    <property type="match status" value="1"/>
</dbReference>
<evidence type="ECO:0000256" key="1">
    <source>
        <dbReference type="SAM" id="MobiDB-lite"/>
    </source>
</evidence>
<evidence type="ECO:0000259" key="2">
    <source>
        <dbReference type="Pfam" id="PF02538"/>
    </source>
</evidence>
<dbReference type="EMBL" id="JBHSZQ010000011">
    <property type="protein sequence ID" value="MFC7125935.1"/>
    <property type="molecule type" value="Genomic_DNA"/>
</dbReference>
<dbReference type="PANTHER" id="PTHR11365">
    <property type="entry name" value="5-OXOPROLINASE RELATED"/>
    <property type="match status" value="1"/>
</dbReference>
<evidence type="ECO:0000313" key="4">
    <source>
        <dbReference type="Proteomes" id="UP001596414"/>
    </source>
</evidence>
<organism evidence="3 4">
    <name type="scientific">Halovenus rubra</name>
    <dbReference type="NCBI Taxonomy" id="869890"/>
    <lineage>
        <taxon>Archaea</taxon>
        <taxon>Methanobacteriati</taxon>
        <taxon>Methanobacteriota</taxon>
        <taxon>Stenosarchaea group</taxon>
        <taxon>Halobacteria</taxon>
        <taxon>Halobacteriales</taxon>
        <taxon>Haloarculaceae</taxon>
        <taxon>Halovenus</taxon>
    </lineage>
</organism>
<dbReference type="AlphaFoldDB" id="A0ABD5X9T9"/>
<dbReference type="RefSeq" id="WP_267638086.1">
    <property type="nucleotide sequence ID" value="NZ_JAODIY010000011.1"/>
</dbReference>
<proteinExistence type="predicted"/>
<accession>A0ABD5X9T9</accession>
<evidence type="ECO:0000313" key="3">
    <source>
        <dbReference type="EMBL" id="MFC7125935.1"/>
    </source>
</evidence>
<feature type="domain" description="Hydantoinase B/oxoprolinase" evidence="2">
    <location>
        <begin position="16"/>
        <end position="520"/>
    </location>
</feature>
<feature type="region of interest" description="Disordered" evidence="1">
    <location>
        <begin position="466"/>
        <end position="526"/>
    </location>
</feature>
<name>A0ABD5X9T9_9EURY</name>